<name>X6M962_RETFI</name>
<keyword evidence="3" id="KW-1185">Reference proteome</keyword>
<dbReference type="AlphaFoldDB" id="X6M962"/>
<sequence>MPHTPFQLNKQWHVVIVSDSDNETTEKKLQNGQALSNGNLRKMETHTENTDVNNRYAYDIRYSEGIDIDLNTAIKAPKHMSQHEKDKQHDKQSGNAIVQKKTLERANVESKMNSKTNVHGNGNEKKKEAQQENRNGKEKKHEADIGNGTKEEYSDTLHHIHERGQSSNLLTLRPIASDQALSARNSLLEKEQASAQKHAFETTSHDSDSASSIKENKQKKGRVQQRQRQRQQRQEQEKDSDDGDRDRDGDEDEDNDNNNKSKEKRKKKHKYSSDNESDGKSSNGSPRNRKVRVASLPYTINWTNRLYSAMRALILIVESEDVHNDCVLALDEWFAKVCMDLLHRCSKAGYGILEAFLQLLKAILYRFGQHSDKLPQSNVATLLCEQPKNLLDIVTRQTSTLVTRAIALELCPLLMVTSNNSESFAHQCLLTVLEDGRFNPFEPGDINMTRTFRRGGANETKLRSIHPENPWSRGYTVNENISSLLFQSMDHVFIDREAVMRLTFMTVLKAMNTL</sequence>
<feature type="compositionally biased region" description="Basic and acidic residues" evidence="1">
    <location>
        <begin position="81"/>
        <end position="92"/>
    </location>
</feature>
<feature type="region of interest" description="Disordered" evidence="1">
    <location>
        <begin position="77"/>
        <end position="149"/>
    </location>
</feature>
<feature type="region of interest" description="Disordered" evidence="1">
    <location>
        <begin position="188"/>
        <end position="290"/>
    </location>
</feature>
<reference evidence="2 3" key="1">
    <citation type="journal article" date="2013" name="Curr. Biol.">
        <title>The Genome of the Foraminiferan Reticulomyxa filosa.</title>
        <authorList>
            <person name="Glockner G."/>
            <person name="Hulsmann N."/>
            <person name="Schleicher M."/>
            <person name="Noegel A.A."/>
            <person name="Eichinger L."/>
            <person name="Gallinger C."/>
            <person name="Pawlowski J."/>
            <person name="Sierra R."/>
            <person name="Euteneuer U."/>
            <person name="Pillet L."/>
            <person name="Moustafa A."/>
            <person name="Platzer M."/>
            <person name="Groth M."/>
            <person name="Szafranski K."/>
            <person name="Schliwa M."/>
        </authorList>
    </citation>
    <scope>NUCLEOTIDE SEQUENCE [LARGE SCALE GENOMIC DNA]</scope>
</reference>
<evidence type="ECO:0000256" key="1">
    <source>
        <dbReference type="SAM" id="MobiDB-lite"/>
    </source>
</evidence>
<dbReference type="Proteomes" id="UP000023152">
    <property type="component" value="Unassembled WGS sequence"/>
</dbReference>
<proteinExistence type="predicted"/>
<organism evidence="2 3">
    <name type="scientific">Reticulomyxa filosa</name>
    <dbReference type="NCBI Taxonomy" id="46433"/>
    <lineage>
        <taxon>Eukaryota</taxon>
        <taxon>Sar</taxon>
        <taxon>Rhizaria</taxon>
        <taxon>Retaria</taxon>
        <taxon>Foraminifera</taxon>
        <taxon>Monothalamids</taxon>
        <taxon>Reticulomyxidae</taxon>
        <taxon>Reticulomyxa</taxon>
    </lineage>
</organism>
<feature type="compositionally biased region" description="Basic residues" evidence="1">
    <location>
        <begin position="219"/>
        <end position="231"/>
    </location>
</feature>
<evidence type="ECO:0000313" key="3">
    <source>
        <dbReference type="Proteomes" id="UP000023152"/>
    </source>
</evidence>
<feature type="compositionally biased region" description="Polar residues" evidence="1">
    <location>
        <begin position="110"/>
        <end position="120"/>
    </location>
</feature>
<feature type="compositionally biased region" description="Acidic residues" evidence="1">
    <location>
        <begin position="238"/>
        <end position="256"/>
    </location>
</feature>
<gene>
    <name evidence="2" type="ORF">RFI_27817</name>
</gene>
<dbReference type="EMBL" id="ASPP01024004">
    <property type="protein sequence ID" value="ETO09560.1"/>
    <property type="molecule type" value="Genomic_DNA"/>
</dbReference>
<feature type="compositionally biased region" description="Basic and acidic residues" evidence="1">
    <location>
        <begin position="122"/>
        <end position="149"/>
    </location>
</feature>
<feature type="compositionally biased region" description="Basic and acidic residues" evidence="1">
    <location>
        <begin position="188"/>
        <end position="218"/>
    </location>
</feature>
<comment type="caution">
    <text evidence="2">The sequence shown here is derived from an EMBL/GenBank/DDBJ whole genome shotgun (WGS) entry which is preliminary data.</text>
</comment>
<evidence type="ECO:0000313" key="2">
    <source>
        <dbReference type="EMBL" id="ETO09560.1"/>
    </source>
</evidence>
<feature type="non-terminal residue" evidence="2">
    <location>
        <position position="514"/>
    </location>
</feature>
<accession>X6M962</accession>
<protein>
    <submittedName>
        <fullName evidence="2">Uncharacterized protein</fullName>
    </submittedName>
</protein>